<feature type="site" description="Important for substrate specificity" evidence="4">
    <location>
        <position position="30"/>
    </location>
</feature>
<comment type="catalytic activity">
    <reaction evidence="4">
        <text>dTTP + H2O = dTMP + diphosphate + H(+)</text>
        <dbReference type="Rhea" id="RHEA:28534"/>
        <dbReference type="ChEBI" id="CHEBI:15377"/>
        <dbReference type="ChEBI" id="CHEBI:15378"/>
        <dbReference type="ChEBI" id="CHEBI:33019"/>
        <dbReference type="ChEBI" id="CHEBI:37568"/>
        <dbReference type="ChEBI" id="CHEBI:63528"/>
        <dbReference type="EC" id="3.6.1.9"/>
    </reaction>
</comment>
<evidence type="ECO:0000256" key="1">
    <source>
        <dbReference type="ARBA" id="ARBA00001968"/>
    </source>
</evidence>
<feature type="site" description="Important for substrate specificity" evidence="4">
    <location>
        <position position="170"/>
    </location>
</feature>
<gene>
    <name evidence="5" type="ORF">GCM10011349_10890</name>
</gene>
<sequence>MAPVSTEALQVDMSVHSSAPRLILASASPRRRELIARLGVAPDAIEAADIDETPAPREVPRDYARRMAREKALAVPSADAFVLAGDTVVACGRRILPKAEDEATARQCLDLLSGRRHRVLSAVALRAPDGTLRERLCETVVRFKPLSREEVDAYIASGEWDGKAGGYAIQGSAEGLIAWISGSHSAVVGLPLFETRALLKSAGFPIA</sequence>
<keyword evidence="6" id="KW-1185">Reference proteome</keyword>
<evidence type="ECO:0000256" key="3">
    <source>
        <dbReference type="ARBA" id="ARBA00023080"/>
    </source>
</evidence>
<dbReference type="HAMAP" id="MF_00528">
    <property type="entry name" value="Maf"/>
    <property type="match status" value="1"/>
</dbReference>
<comment type="caution">
    <text evidence="4">Lacks conserved residue(s) required for the propagation of feature annotation.</text>
</comment>
<dbReference type="PANTHER" id="PTHR43213:SF5">
    <property type="entry name" value="BIFUNCTIONAL DTTP_UTP PYROPHOSPHATASE_METHYLTRANSFERASE PROTEIN-RELATED"/>
    <property type="match status" value="1"/>
</dbReference>
<dbReference type="InterPro" id="IPR029001">
    <property type="entry name" value="ITPase-like_fam"/>
</dbReference>
<dbReference type="PIRSF" id="PIRSF006305">
    <property type="entry name" value="Maf"/>
    <property type="match status" value="1"/>
</dbReference>
<evidence type="ECO:0000313" key="5">
    <source>
        <dbReference type="EMBL" id="GGN45167.1"/>
    </source>
</evidence>
<comment type="subcellular location">
    <subcellularLocation>
        <location evidence="4">Cytoplasm</location>
    </subcellularLocation>
</comment>
<protein>
    <recommendedName>
        <fullName evidence="4">dTTP/UTP pyrophosphatase</fullName>
        <shortName evidence="4">dTTPase/UTPase</shortName>
        <ecNumber evidence="4">3.6.1.9</ecNumber>
    </recommendedName>
    <alternativeName>
        <fullName evidence="4">Nucleoside triphosphate pyrophosphatase</fullName>
    </alternativeName>
    <alternativeName>
        <fullName evidence="4">Nucleotide pyrophosphatase</fullName>
        <shortName evidence="4">Nucleotide PPase</shortName>
    </alternativeName>
</protein>
<accession>A0ABQ2JD97</accession>
<reference evidence="6" key="1">
    <citation type="journal article" date="2019" name="Int. J. Syst. Evol. Microbiol.">
        <title>The Global Catalogue of Microorganisms (GCM) 10K type strain sequencing project: providing services to taxonomists for standard genome sequencing and annotation.</title>
        <authorList>
            <consortium name="The Broad Institute Genomics Platform"/>
            <consortium name="The Broad Institute Genome Sequencing Center for Infectious Disease"/>
            <person name="Wu L."/>
            <person name="Ma J."/>
        </authorList>
    </citation>
    <scope>NUCLEOTIDE SEQUENCE [LARGE SCALE GENOMIC DNA]</scope>
    <source>
        <strain evidence="6">CGMCC 1.6784</strain>
    </source>
</reference>
<dbReference type="EC" id="3.6.1.9" evidence="4"/>
<feature type="active site" description="Proton acceptor" evidence="4">
    <location>
        <position position="86"/>
    </location>
</feature>
<dbReference type="EMBL" id="BMLK01000004">
    <property type="protein sequence ID" value="GGN45167.1"/>
    <property type="molecule type" value="Genomic_DNA"/>
</dbReference>
<comment type="similarity">
    <text evidence="4">Belongs to the Maf family. YhdE subfamily.</text>
</comment>
<evidence type="ECO:0000313" key="6">
    <source>
        <dbReference type="Proteomes" id="UP000605099"/>
    </source>
</evidence>
<dbReference type="InterPro" id="IPR003697">
    <property type="entry name" value="Maf-like"/>
</dbReference>
<keyword evidence="3 4" id="KW-0546">Nucleotide metabolism</keyword>
<keyword evidence="2 4" id="KW-0378">Hydrolase</keyword>
<comment type="caution">
    <text evidence="5">The sequence shown here is derived from an EMBL/GenBank/DDBJ whole genome shotgun (WGS) entry which is preliminary data.</text>
</comment>
<evidence type="ECO:0000256" key="4">
    <source>
        <dbReference type="HAMAP-Rule" id="MF_00528"/>
    </source>
</evidence>
<keyword evidence="4" id="KW-0963">Cytoplasm</keyword>
<comment type="function">
    <text evidence="4">Nucleoside triphosphate pyrophosphatase that hydrolyzes dTTP and UTP. May have a dual role in cell division arrest and in preventing the incorporation of modified nucleotides into cellular nucleic acids.</text>
</comment>
<evidence type="ECO:0000256" key="2">
    <source>
        <dbReference type="ARBA" id="ARBA00022801"/>
    </source>
</evidence>
<dbReference type="Gene3D" id="3.90.950.10">
    <property type="match status" value="1"/>
</dbReference>
<proteinExistence type="inferred from homology"/>
<dbReference type="CDD" id="cd00555">
    <property type="entry name" value="Maf"/>
    <property type="match status" value="1"/>
</dbReference>
<name>A0ABQ2JD97_9SPHN</name>
<dbReference type="Pfam" id="PF02545">
    <property type="entry name" value="Maf"/>
    <property type="match status" value="1"/>
</dbReference>
<dbReference type="NCBIfam" id="TIGR00172">
    <property type="entry name" value="maf"/>
    <property type="match status" value="1"/>
</dbReference>
<organism evidence="5 6">
    <name type="scientific">Novosphingobium indicum</name>
    <dbReference type="NCBI Taxonomy" id="462949"/>
    <lineage>
        <taxon>Bacteria</taxon>
        <taxon>Pseudomonadati</taxon>
        <taxon>Pseudomonadota</taxon>
        <taxon>Alphaproteobacteria</taxon>
        <taxon>Sphingomonadales</taxon>
        <taxon>Sphingomonadaceae</taxon>
        <taxon>Novosphingobium</taxon>
    </lineage>
</organism>
<dbReference type="SUPFAM" id="SSF52972">
    <property type="entry name" value="ITPase-like"/>
    <property type="match status" value="1"/>
</dbReference>
<comment type="cofactor">
    <cofactor evidence="1 4">
        <name>a divalent metal cation</name>
        <dbReference type="ChEBI" id="CHEBI:60240"/>
    </cofactor>
</comment>
<feature type="site" description="Important for substrate specificity" evidence="4">
    <location>
        <position position="87"/>
    </location>
</feature>
<dbReference type="PANTHER" id="PTHR43213">
    <property type="entry name" value="BIFUNCTIONAL DTTP/UTP PYROPHOSPHATASE/METHYLTRANSFERASE PROTEIN-RELATED"/>
    <property type="match status" value="1"/>
</dbReference>
<dbReference type="Proteomes" id="UP000605099">
    <property type="component" value="Unassembled WGS sequence"/>
</dbReference>
<comment type="catalytic activity">
    <reaction evidence="4">
        <text>UTP + H2O = UMP + diphosphate + H(+)</text>
        <dbReference type="Rhea" id="RHEA:29395"/>
        <dbReference type="ChEBI" id="CHEBI:15377"/>
        <dbReference type="ChEBI" id="CHEBI:15378"/>
        <dbReference type="ChEBI" id="CHEBI:33019"/>
        <dbReference type="ChEBI" id="CHEBI:46398"/>
        <dbReference type="ChEBI" id="CHEBI:57865"/>
        <dbReference type="EC" id="3.6.1.9"/>
    </reaction>
</comment>